<gene>
    <name evidence="2" type="ORF">BJ212DRAFT_1282474</name>
</gene>
<dbReference type="GeneID" id="64625703"/>
<comment type="caution">
    <text evidence="2">The sequence shown here is derived from an EMBL/GenBank/DDBJ whole genome shotgun (WGS) entry which is preliminary data.</text>
</comment>
<reference evidence="2" key="1">
    <citation type="journal article" date="2020" name="New Phytol.">
        <title>Comparative genomics reveals dynamic genome evolution in host specialist ectomycorrhizal fungi.</title>
        <authorList>
            <person name="Lofgren L.A."/>
            <person name="Nguyen N.H."/>
            <person name="Vilgalys R."/>
            <person name="Ruytinx J."/>
            <person name="Liao H.L."/>
            <person name="Branco S."/>
            <person name="Kuo A."/>
            <person name="LaButti K."/>
            <person name="Lipzen A."/>
            <person name="Andreopoulos W."/>
            <person name="Pangilinan J."/>
            <person name="Riley R."/>
            <person name="Hundley H."/>
            <person name="Na H."/>
            <person name="Barry K."/>
            <person name="Grigoriev I.V."/>
            <person name="Stajich J.E."/>
            <person name="Kennedy P.G."/>
        </authorList>
    </citation>
    <scope>NUCLEOTIDE SEQUENCE</scope>
    <source>
        <strain evidence="2">MN1</strain>
    </source>
</reference>
<dbReference type="PANTHER" id="PTHR33840:SF2">
    <property type="entry name" value="TLE1 PHOSPHOLIPASE DOMAIN-CONTAINING PROTEIN"/>
    <property type="match status" value="1"/>
</dbReference>
<dbReference type="OrthoDB" id="538223at2759"/>
<evidence type="ECO:0000313" key="3">
    <source>
        <dbReference type="Proteomes" id="UP000807769"/>
    </source>
</evidence>
<dbReference type="PANTHER" id="PTHR33840">
    <property type="match status" value="1"/>
</dbReference>
<name>A0A9P7E0B2_9AGAM</name>
<dbReference type="InterPro" id="IPR018712">
    <property type="entry name" value="Tle1-like_cat"/>
</dbReference>
<dbReference type="EMBL" id="JABBWG010000045">
    <property type="protein sequence ID" value="KAG1807162.1"/>
    <property type="molecule type" value="Genomic_DNA"/>
</dbReference>
<protein>
    <recommendedName>
        <fullName evidence="1">T6SS Phospholipase effector Tle1-like catalytic domain-containing protein</fullName>
    </recommendedName>
</protein>
<dbReference type="RefSeq" id="XP_041187898.1">
    <property type="nucleotide sequence ID" value="XM_041331686.1"/>
</dbReference>
<dbReference type="InterPro" id="IPR029058">
    <property type="entry name" value="AB_hydrolase_fold"/>
</dbReference>
<feature type="domain" description="T6SS Phospholipase effector Tle1-like catalytic" evidence="1">
    <location>
        <begin position="40"/>
        <end position="308"/>
    </location>
</feature>
<sequence>MPPFATEPLLTTDVPSPSSTTTIHPTYKYTCPYSKHKEGRNLVVCIDGSSNRFGLKNTNVVELYSQLVKSEAQLTYYNSGVGTHARPTWRSLTYVHYWLSNKVDLLIAWNLERVILAAYRWISENYQDGDRIYLFGFSRGAYQARAIAGMIHRVGLILPGNNEQIPFAFELYSKIDEKASKRKKSRRKHAWANELAETFKSTFCRSHVHIHFIGVWDTVSSVGVVRGKTLPSTTNGDHHMCYFRHALALDERRVKFLPEYIHGANTEGSHSERIKEVWFAGSHSDVGGGNRLNEKLQSGDIPLLWMRKEAVEAGLRVKPTEVVWKMDDLQKRTFESLRRTWWLLEFAPVKRVVYGTQDNHTFGYVLLHRGAPRVILPGQKIHASVLFKGNYRAKAKFWKDFDVWPELMYWNDPVSQDRLSKLGQVWEKDIFDASTVPSLLRDIQLHGVECFDAVDRLAFMASFGECFISLLQFVF</sequence>
<accession>A0A9P7E0B2</accession>
<dbReference type="Pfam" id="PF09994">
    <property type="entry name" value="T6SS_Tle1-like_cat"/>
    <property type="match status" value="1"/>
</dbReference>
<proteinExistence type="predicted"/>
<keyword evidence="3" id="KW-1185">Reference proteome</keyword>
<dbReference type="AlphaFoldDB" id="A0A9P7E0B2"/>
<evidence type="ECO:0000259" key="1">
    <source>
        <dbReference type="Pfam" id="PF09994"/>
    </source>
</evidence>
<evidence type="ECO:0000313" key="2">
    <source>
        <dbReference type="EMBL" id="KAG1807162.1"/>
    </source>
</evidence>
<dbReference type="SUPFAM" id="SSF53474">
    <property type="entry name" value="alpha/beta-Hydrolases"/>
    <property type="match status" value="1"/>
</dbReference>
<organism evidence="2 3">
    <name type="scientific">Suillus subaureus</name>
    <dbReference type="NCBI Taxonomy" id="48587"/>
    <lineage>
        <taxon>Eukaryota</taxon>
        <taxon>Fungi</taxon>
        <taxon>Dikarya</taxon>
        <taxon>Basidiomycota</taxon>
        <taxon>Agaricomycotina</taxon>
        <taxon>Agaricomycetes</taxon>
        <taxon>Agaricomycetidae</taxon>
        <taxon>Boletales</taxon>
        <taxon>Suillineae</taxon>
        <taxon>Suillaceae</taxon>
        <taxon>Suillus</taxon>
    </lineage>
</organism>
<dbReference type="Proteomes" id="UP000807769">
    <property type="component" value="Unassembled WGS sequence"/>
</dbReference>